<accession>A0A6J4UJB7</accession>
<dbReference type="SUPFAM" id="SSF50475">
    <property type="entry name" value="FMN-binding split barrel"/>
    <property type="match status" value="1"/>
</dbReference>
<dbReference type="PANTHER" id="PTHR30466:SF1">
    <property type="entry name" value="FMN REDUCTASE (NADH) RUTF"/>
    <property type="match status" value="1"/>
</dbReference>
<dbReference type="InterPro" id="IPR050268">
    <property type="entry name" value="NADH-dep_flavin_reductase"/>
</dbReference>
<evidence type="ECO:0000256" key="1">
    <source>
        <dbReference type="ARBA" id="ARBA00023002"/>
    </source>
</evidence>
<sequence>MSVSAELFREVFRRWPSGVAILTSRDEERPHGMVVGSFCSLSSEPPLVMVSAGHASRSHDLIDASGVFTVSILSSEQTVLFERFAGIDRTFDNDRFAGLTTAPAPETGLPIFPEALAWVDCRVVARHPGAGYTIFVGEVHAASLGESSEVSPLLYFRRQPGTLAASGS</sequence>
<dbReference type="InterPro" id="IPR002563">
    <property type="entry name" value="Flavin_Rdtase-like_dom"/>
</dbReference>
<dbReference type="GO" id="GO:0042602">
    <property type="term" value="F:riboflavin reductase (NADPH) activity"/>
    <property type="evidence" value="ECO:0007669"/>
    <property type="project" value="TreeGrafter"/>
</dbReference>
<name>A0A6J4UJB7_9BACT</name>
<evidence type="ECO:0000259" key="2">
    <source>
        <dbReference type="SMART" id="SM00903"/>
    </source>
</evidence>
<feature type="domain" description="Flavin reductase like" evidence="2">
    <location>
        <begin position="12"/>
        <end position="162"/>
    </location>
</feature>
<organism evidence="3">
    <name type="scientific">uncultured Thermomicrobiales bacterium</name>
    <dbReference type="NCBI Taxonomy" id="1645740"/>
    <lineage>
        <taxon>Bacteria</taxon>
        <taxon>Pseudomonadati</taxon>
        <taxon>Thermomicrobiota</taxon>
        <taxon>Thermomicrobia</taxon>
        <taxon>Thermomicrobiales</taxon>
        <taxon>environmental samples</taxon>
    </lineage>
</organism>
<dbReference type="Gene3D" id="2.30.110.10">
    <property type="entry name" value="Electron Transport, Fmn-binding Protein, Chain A"/>
    <property type="match status" value="1"/>
</dbReference>
<protein>
    <recommendedName>
        <fullName evidence="2">Flavin reductase like domain-containing protein</fullName>
    </recommendedName>
</protein>
<dbReference type="EMBL" id="CADCWN010000028">
    <property type="protein sequence ID" value="CAA9552438.1"/>
    <property type="molecule type" value="Genomic_DNA"/>
</dbReference>
<proteinExistence type="predicted"/>
<dbReference type="InterPro" id="IPR012349">
    <property type="entry name" value="Split_barrel_FMN-bd"/>
</dbReference>
<dbReference type="AlphaFoldDB" id="A0A6J4UJB7"/>
<dbReference type="PANTHER" id="PTHR30466">
    <property type="entry name" value="FLAVIN REDUCTASE"/>
    <property type="match status" value="1"/>
</dbReference>
<dbReference type="SMART" id="SM00903">
    <property type="entry name" value="Flavin_Reduct"/>
    <property type="match status" value="1"/>
</dbReference>
<dbReference type="Pfam" id="PF01613">
    <property type="entry name" value="Flavin_Reduct"/>
    <property type="match status" value="1"/>
</dbReference>
<gene>
    <name evidence="3" type="ORF">AVDCRST_MAG18-426</name>
</gene>
<evidence type="ECO:0000313" key="3">
    <source>
        <dbReference type="EMBL" id="CAA9552438.1"/>
    </source>
</evidence>
<dbReference type="GO" id="GO:0010181">
    <property type="term" value="F:FMN binding"/>
    <property type="evidence" value="ECO:0007669"/>
    <property type="project" value="InterPro"/>
</dbReference>
<keyword evidence="1" id="KW-0560">Oxidoreductase</keyword>
<reference evidence="3" key="1">
    <citation type="submission" date="2020-02" db="EMBL/GenBank/DDBJ databases">
        <authorList>
            <person name="Meier V. D."/>
        </authorList>
    </citation>
    <scope>NUCLEOTIDE SEQUENCE</scope>
    <source>
        <strain evidence="3">AVDCRST_MAG18</strain>
    </source>
</reference>